<feature type="chain" id="PRO_5034747689" evidence="2">
    <location>
        <begin position="35"/>
        <end position="605"/>
    </location>
</feature>
<evidence type="ECO:0000313" key="4">
    <source>
        <dbReference type="Proteomes" id="UP000676194"/>
    </source>
</evidence>
<keyword evidence="2" id="KW-0732">Signal</keyword>
<keyword evidence="4" id="KW-1185">Reference proteome</keyword>
<reference evidence="3" key="1">
    <citation type="submission" date="2021-05" db="EMBL/GenBank/DDBJ databases">
        <title>Complete genome sequence of the cellulolytic planctomycete Telmatocola sphagniphila SP2T and characterization of the first cellulase from planctomycetes.</title>
        <authorList>
            <person name="Rakitin A.L."/>
            <person name="Beletsky A.V."/>
            <person name="Naumoff D.G."/>
            <person name="Kulichevskaya I.S."/>
            <person name="Mardanov A.V."/>
            <person name="Ravin N.V."/>
            <person name="Dedysh S.N."/>
        </authorList>
    </citation>
    <scope>NUCLEOTIDE SEQUENCE</scope>
    <source>
        <strain evidence="3">SP2T</strain>
    </source>
</reference>
<dbReference type="RefSeq" id="WP_213500176.1">
    <property type="nucleotide sequence ID" value="NZ_CP074694.1"/>
</dbReference>
<evidence type="ECO:0000256" key="2">
    <source>
        <dbReference type="SAM" id="SignalP"/>
    </source>
</evidence>
<gene>
    <name evidence="3" type="ORF">KIH39_13070</name>
</gene>
<feature type="compositionally biased region" description="Polar residues" evidence="1">
    <location>
        <begin position="140"/>
        <end position="149"/>
    </location>
</feature>
<dbReference type="KEGG" id="tsph:KIH39_13070"/>
<accession>A0A8E6BAB5</accession>
<evidence type="ECO:0000256" key="1">
    <source>
        <dbReference type="SAM" id="MobiDB-lite"/>
    </source>
</evidence>
<dbReference type="Proteomes" id="UP000676194">
    <property type="component" value="Chromosome"/>
</dbReference>
<feature type="region of interest" description="Disordered" evidence="1">
    <location>
        <begin position="266"/>
        <end position="290"/>
    </location>
</feature>
<organism evidence="3 4">
    <name type="scientific">Telmatocola sphagniphila</name>
    <dbReference type="NCBI Taxonomy" id="1123043"/>
    <lineage>
        <taxon>Bacteria</taxon>
        <taxon>Pseudomonadati</taxon>
        <taxon>Planctomycetota</taxon>
        <taxon>Planctomycetia</taxon>
        <taxon>Gemmatales</taxon>
        <taxon>Gemmataceae</taxon>
    </lineage>
</organism>
<dbReference type="EMBL" id="CP074694">
    <property type="protein sequence ID" value="QVL34797.1"/>
    <property type="molecule type" value="Genomic_DNA"/>
</dbReference>
<feature type="signal peptide" evidence="2">
    <location>
        <begin position="1"/>
        <end position="34"/>
    </location>
</feature>
<proteinExistence type="predicted"/>
<name>A0A8E6BAB5_9BACT</name>
<dbReference type="AlphaFoldDB" id="A0A8E6BAB5"/>
<protein>
    <submittedName>
        <fullName evidence="3">Uncharacterized protein</fullName>
    </submittedName>
</protein>
<feature type="region of interest" description="Disordered" evidence="1">
    <location>
        <begin position="505"/>
        <end position="526"/>
    </location>
</feature>
<sequence>MKLNRTSLSQKRPVRRFSALTLSTCLLLSSLSWADEKPPAAILLKPQAKSKYVDPLPLDLSEFPGDVKPASDKSIPSLITPDAGSDPKTIPAKLEDLQPPPTKPKEETKADSAPAKTAFELKPIPPIPPKTTPGAPALIPSSTNISTKDLLNDYPPIRDIQKLENPQSTPATPLTSSVTKPATSPVTTGMPKPNSVVPVEEGFFGKGMGIAQTRWSIYEERMGGNAPIQLLTNGTRYVPPSKSELAVPNQPTQSQQTIVVVESRSNGPAADQATGLKAPVSPPPPASTVKSPSLGVILTQSEPQLPPGMPSRLPDTVPSVEAVEVAKPAVALPKSAPVAGPRQSTFLPGTLVPSSGGGILTSPEIVLPEVKAAETKSSSSVLELPKVSKPAVVESHTFSAITSERIAEPSINPTAVLKSAPSDWTAVPEKDRPEARVITAPVGQNRVIGSPTASPAQGNRALAIFQADDRTVRWQPAIEPTAPQPSAAAANATRLNNAAADIAKRPAQESKVIPASMTSKPQPSAPEVLPALNTTYTLMPWQWVEKIRTVAGPSAQNLVALVSNKGEVKIKFDCRDATEAQAIAGRISSIAEFRKLSIDFEINAH</sequence>
<feature type="compositionally biased region" description="Polar residues" evidence="1">
    <location>
        <begin position="164"/>
        <end position="187"/>
    </location>
</feature>
<feature type="region of interest" description="Disordered" evidence="1">
    <location>
        <begin position="62"/>
        <end position="194"/>
    </location>
</feature>
<evidence type="ECO:0000313" key="3">
    <source>
        <dbReference type="EMBL" id="QVL34797.1"/>
    </source>
</evidence>